<dbReference type="EMBL" id="BSSQ01000004">
    <property type="protein sequence ID" value="GLX66753.1"/>
    <property type="molecule type" value="Genomic_DNA"/>
</dbReference>
<evidence type="ECO:0000259" key="1">
    <source>
        <dbReference type="Pfam" id="PF01636"/>
    </source>
</evidence>
<proteinExistence type="predicted"/>
<dbReference type="Pfam" id="PF01636">
    <property type="entry name" value="APH"/>
    <property type="match status" value="1"/>
</dbReference>
<reference evidence="2 3" key="1">
    <citation type="submission" date="2023-03" db="EMBL/GenBank/DDBJ databases">
        <title>Draft genome sequence of the bacteria which degrade cell wall of Tricholomamatutake.</title>
        <authorList>
            <person name="Konishi Y."/>
            <person name="Fukuta Y."/>
            <person name="Shirasaka N."/>
        </authorList>
    </citation>
    <scope>NUCLEOTIDE SEQUENCE [LARGE SCALE GENOMIC DNA]</scope>
    <source>
        <strain evidence="3">mu1</strain>
    </source>
</reference>
<evidence type="ECO:0000313" key="2">
    <source>
        <dbReference type="EMBL" id="GLX66753.1"/>
    </source>
</evidence>
<gene>
    <name evidence="2" type="ORF">MU1_10970</name>
</gene>
<accession>A0ABQ6GBX0</accession>
<name>A0ABQ6GBX0_9BACL</name>
<protein>
    <submittedName>
        <fullName evidence="2">Membrane protein</fullName>
    </submittedName>
</protein>
<dbReference type="Gene3D" id="3.90.1200.10">
    <property type="match status" value="1"/>
</dbReference>
<dbReference type="RefSeq" id="WP_284237468.1">
    <property type="nucleotide sequence ID" value="NZ_BSSQ01000004.1"/>
</dbReference>
<keyword evidence="3" id="KW-1185">Reference proteome</keyword>
<dbReference type="InterPro" id="IPR002575">
    <property type="entry name" value="Aminoglycoside_PTrfase"/>
</dbReference>
<sequence>MAENEYNLKFEQLCQHLQLGDLVGTPERLTGGLLHRIYEVKTTLGKYAIKALNPEVMQRPQAINNFRNAEDIAQIAAKHVPAEPAKQFHGSSLQLLDQQYYLVFDWVEGRSLKLNEVNLTHSERMGSILAEIHKTDFSELGLVKVEHSRAHPIDWNSLLRQGIQYETAWVQLLHDNIERLYDWDSWANASANLLELNNVISHLDLDAKNVLWNEDGPILIDWEASGYIHPMRSLTETALYWSETELGTIERDRFIAFVRGYKNGIGAIQGDWRSVLESGYSGMLGWLAYNLKRSLPIGSNDEQEQQVGTEQVIGTIDALVRYADRIDEIEQWLIEESR</sequence>
<comment type="caution">
    <text evidence="2">The sequence shown here is derived from an EMBL/GenBank/DDBJ whole genome shotgun (WGS) entry which is preliminary data.</text>
</comment>
<evidence type="ECO:0000313" key="3">
    <source>
        <dbReference type="Proteomes" id="UP001157114"/>
    </source>
</evidence>
<organism evidence="2 3">
    <name type="scientific">Paenibacillus glycanilyticus</name>
    <dbReference type="NCBI Taxonomy" id="126569"/>
    <lineage>
        <taxon>Bacteria</taxon>
        <taxon>Bacillati</taxon>
        <taxon>Bacillota</taxon>
        <taxon>Bacilli</taxon>
        <taxon>Bacillales</taxon>
        <taxon>Paenibacillaceae</taxon>
        <taxon>Paenibacillus</taxon>
    </lineage>
</organism>
<dbReference type="Proteomes" id="UP001157114">
    <property type="component" value="Unassembled WGS sequence"/>
</dbReference>
<dbReference type="SUPFAM" id="SSF56112">
    <property type="entry name" value="Protein kinase-like (PK-like)"/>
    <property type="match status" value="1"/>
</dbReference>
<feature type="domain" description="Aminoglycoside phosphotransferase" evidence="1">
    <location>
        <begin position="27"/>
        <end position="254"/>
    </location>
</feature>
<dbReference type="InterPro" id="IPR011009">
    <property type="entry name" value="Kinase-like_dom_sf"/>
</dbReference>